<keyword evidence="3" id="KW-1185">Reference proteome</keyword>
<gene>
    <name evidence="2" type="ORF">JTE90_011871</name>
</gene>
<comment type="caution">
    <text evidence="2">The sequence shown here is derived from an EMBL/GenBank/DDBJ whole genome shotgun (WGS) entry which is preliminary data.</text>
</comment>
<reference evidence="2 3" key="1">
    <citation type="journal article" date="2022" name="Nat. Ecol. Evol.">
        <title>A masculinizing supergene underlies an exaggerated male reproductive morph in a spider.</title>
        <authorList>
            <person name="Hendrickx F."/>
            <person name="De Corte Z."/>
            <person name="Sonet G."/>
            <person name="Van Belleghem S.M."/>
            <person name="Kostlbacher S."/>
            <person name="Vangestel C."/>
        </authorList>
    </citation>
    <scope>NUCLEOTIDE SEQUENCE [LARGE SCALE GENOMIC DNA]</scope>
    <source>
        <strain evidence="2">W744_W776</strain>
    </source>
</reference>
<organism evidence="2 3">
    <name type="scientific">Oedothorax gibbosus</name>
    <dbReference type="NCBI Taxonomy" id="931172"/>
    <lineage>
        <taxon>Eukaryota</taxon>
        <taxon>Metazoa</taxon>
        <taxon>Ecdysozoa</taxon>
        <taxon>Arthropoda</taxon>
        <taxon>Chelicerata</taxon>
        <taxon>Arachnida</taxon>
        <taxon>Araneae</taxon>
        <taxon>Araneomorphae</taxon>
        <taxon>Entelegynae</taxon>
        <taxon>Araneoidea</taxon>
        <taxon>Linyphiidae</taxon>
        <taxon>Erigoninae</taxon>
        <taxon>Oedothorax</taxon>
    </lineage>
</organism>
<sequence length="77" mass="8802">MSYHSNPETLNPSPTVTKNLNEQDSRLRGYHLTPLTTGQGFLPPLPFEWGQLTDKPPAEWTGFRWPKWLPVGFSMGF</sequence>
<feature type="region of interest" description="Disordered" evidence="1">
    <location>
        <begin position="1"/>
        <end position="24"/>
    </location>
</feature>
<proteinExistence type="predicted"/>
<evidence type="ECO:0000256" key="1">
    <source>
        <dbReference type="SAM" id="MobiDB-lite"/>
    </source>
</evidence>
<protein>
    <submittedName>
        <fullName evidence="2">Uncharacterized protein</fullName>
    </submittedName>
</protein>
<evidence type="ECO:0000313" key="3">
    <source>
        <dbReference type="Proteomes" id="UP000827092"/>
    </source>
</evidence>
<dbReference type="EMBL" id="JAFNEN010000164">
    <property type="protein sequence ID" value="KAG8191187.1"/>
    <property type="molecule type" value="Genomic_DNA"/>
</dbReference>
<accession>A0AAV6V347</accession>
<dbReference type="Proteomes" id="UP000827092">
    <property type="component" value="Unassembled WGS sequence"/>
</dbReference>
<evidence type="ECO:0000313" key="2">
    <source>
        <dbReference type="EMBL" id="KAG8191187.1"/>
    </source>
</evidence>
<name>A0AAV6V347_9ARAC</name>
<feature type="compositionally biased region" description="Polar residues" evidence="1">
    <location>
        <begin position="1"/>
        <end position="20"/>
    </location>
</feature>
<dbReference type="AlphaFoldDB" id="A0AAV6V347"/>